<keyword evidence="2" id="KW-1185">Reference proteome</keyword>
<comment type="caution">
    <text evidence="1">The sequence shown here is derived from an EMBL/GenBank/DDBJ whole genome shotgun (WGS) entry which is preliminary data.</text>
</comment>
<evidence type="ECO:0000313" key="2">
    <source>
        <dbReference type="Proteomes" id="UP000613580"/>
    </source>
</evidence>
<evidence type="ECO:0008006" key="3">
    <source>
        <dbReference type="Google" id="ProtNLM"/>
    </source>
</evidence>
<dbReference type="OrthoDB" id="3204157at2759"/>
<name>A0A8H6SA62_MYCCL</name>
<reference evidence="1" key="1">
    <citation type="submission" date="2020-05" db="EMBL/GenBank/DDBJ databases">
        <title>Mycena genomes resolve the evolution of fungal bioluminescence.</title>
        <authorList>
            <person name="Tsai I.J."/>
        </authorList>
    </citation>
    <scope>NUCLEOTIDE SEQUENCE</scope>
    <source>
        <strain evidence="1">110903Hualien_Pintung</strain>
    </source>
</reference>
<sequence>MDVDQPGKAVHRVDELWFPDGNIIVQAGLAQYKVYRGTLARESSIFEDMLSIPQPPSPDIDLVDAYPVVVLPDTEIEVTPFLRAIFDPQYFPAFPGRTTFDDVYGCLRLGNKYAVDHLRRRALVHFTSQFRTTLEEWDSCAYRTNRANWAPAEIISWEAAPDNDASFLLKCIQVAREVEADWTMPMIFYFLTANFDVLGTRLFHGTTVNDIFVQISRGDQERLVTGGEKQRNAS</sequence>
<dbReference type="Proteomes" id="UP000613580">
    <property type="component" value="Unassembled WGS sequence"/>
</dbReference>
<dbReference type="AlphaFoldDB" id="A0A8H6SA62"/>
<gene>
    <name evidence="1" type="ORF">HMN09_01123400</name>
</gene>
<evidence type="ECO:0000313" key="1">
    <source>
        <dbReference type="EMBL" id="KAF7295805.1"/>
    </source>
</evidence>
<protein>
    <recommendedName>
        <fullName evidence="3">BTB domain-containing protein</fullName>
    </recommendedName>
</protein>
<organism evidence="1 2">
    <name type="scientific">Mycena chlorophos</name>
    <name type="common">Agaric fungus</name>
    <name type="synonym">Agaricus chlorophos</name>
    <dbReference type="NCBI Taxonomy" id="658473"/>
    <lineage>
        <taxon>Eukaryota</taxon>
        <taxon>Fungi</taxon>
        <taxon>Dikarya</taxon>
        <taxon>Basidiomycota</taxon>
        <taxon>Agaricomycotina</taxon>
        <taxon>Agaricomycetes</taxon>
        <taxon>Agaricomycetidae</taxon>
        <taxon>Agaricales</taxon>
        <taxon>Marasmiineae</taxon>
        <taxon>Mycenaceae</taxon>
        <taxon>Mycena</taxon>
    </lineage>
</organism>
<dbReference type="EMBL" id="JACAZE010000018">
    <property type="protein sequence ID" value="KAF7295805.1"/>
    <property type="molecule type" value="Genomic_DNA"/>
</dbReference>
<proteinExistence type="predicted"/>
<accession>A0A8H6SA62</accession>